<dbReference type="SMART" id="SM01091">
    <property type="entry name" value="CorC_HlyC"/>
    <property type="match status" value="1"/>
</dbReference>
<evidence type="ECO:0000313" key="14">
    <source>
        <dbReference type="Proteomes" id="UP000824208"/>
    </source>
</evidence>
<dbReference type="AlphaFoldDB" id="A0A9D2MBN2"/>
<evidence type="ECO:0000256" key="2">
    <source>
        <dbReference type="ARBA" id="ARBA00006337"/>
    </source>
</evidence>
<dbReference type="InterPro" id="IPR016169">
    <property type="entry name" value="FAD-bd_PCMH_sub2"/>
</dbReference>
<dbReference type="Pfam" id="PF01595">
    <property type="entry name" value="CNNM"/>
    <property type="match status" value="1"/>
</dbReference>
<dbReference type="SMART" id="SM00116">
    <property type="entry name" value="CBS"/>
    <property type="match status" value="2"/>
</dbReference>
<evidence type="ECO:0000313" key="13">
    <source>
        <dbReference type="EMBL" id="HJB57850.1"/>
    </source>
</evidence>
<dbReference type="FunFam" id="3.10.580.10:FF:000002">
    <property type="entry name" value="Magnesium/cobalt efflux protein CorC"/>
    <property type="match status" value="1"/>
</dbReference>
<feature type="domain" description="CBS" evidence="11">
    <location>
        <begin position="207"/>
        <end position="267"/>
    </location>
</feature>
<dbReference type="InterPro" id="IPR000644">
    <property type="entry name" value="CBS_dom"/>
</dbReference>
<keyword evidence="5 9" id="KW-1133">Transmembrane helix</keyword>
<evidence type="ECO:0000256" key="3">
    <source>
        <dbReference type="ARBA" id="ARBA00022692"/>
    </source>
</evidence>
<protein>
    <submittedName>
        <fullName evidence="13">Hemolysin family protein</fullName>
    </submittedName>
</protein>
<feature type="domain" description="CNNM transmembrane" evidence="12">
    <location>
        <begin position="2"/>
        <end position="188"/>
    </location>
</feature>
<dbReference type="SUPFAM" id="SSF56176">
    <property type="entry name" value="FAD-binding/transporter-associated domain-like"/>
    <property type="match status" value="1"/>
</dbReference>
<evidence type="ECO:0000259" key="11">
    <source>
        <dbReference type="PROSITE" id="PS51371"/>
    </source>
</evidence>
<sequence length="421" mass="46528">MLDSASMGMIVALVFLVTMSAYFSATETAFTSLNRVRLKSRAEGGDRRAAQVLALSEDYDKLLSTILIGNNIVNNVATTIGAVLFIKFLGDVQGPTISAVVLTVVILIFGEVSPKSLAKESPESFAMFSAPLLRVLIMLLTPVSFLFAQWKRLLSKIFHHAQESGITEEELVTMVDQAENEGGLDQHESQLIRAAIEFHDLEVEEILTPRVDIVAVEDTATMDEVARAFAESGYSRLPVYHEDLDDIVGVIHEKDFHAARYHGQTDVSAITGTVLYTTGNTKISALLRVLQQEKAHMVIVVDEYGGTEGLVTLEDIVEELVGEIWDEHDEVIEEFRKQEDGSYLISCNADLTDLFDLFSIKGECDANTVSGWVMEQVGRVPEEGDQFQADGLDVTVTKVDHRRVLEIRVVVLPPEEPDQPD</sequence>
<evidence type="ECO:0000256" key="5">
    <source>
        <dbReference type="ARBA" id="ARBA00022989"/>
    </source>
</evidence>
<evidence type="ECO:0000256" key="4">
    <source>
        <dbReference type="ARBA" id="ARBA00022737"/>
    </source>
</evidence>
<comment type="similarity">
    <text evidence="2">Belongs to the UPF0053 family.</text>
</comment>
<dbReference type="EMBL" id="DWYC01000087">
    <property type="protein sequence ID" value="HJB57850.1"/>
    <property type="molecule type" value="Genomic_DNA"/>
</dbReference>
<dbReference type="Gene3D" id="3.10.580.10">
    <property type="entry name" value="CBS-domain"/>
    <property type="match status" value="1"/>
</dbReference>
<evidence type="ECO:0000256" key="1">
    <source>
        <dbReference type="ARBA" id="ARBA00004141"/>
    </source>
</evidence>
<dbReference type="Pfam" id="PF00571">
    <property type="entry name" value="CBS"/>
    <property type="match status" value="2"/>
</dbReference>
<dbReference type="PROSITE" id="PS51371">
    <property type="entry name" value="CBS"/>
    <property type="match status" value="2"/>
</dbReference>
<dbReference type="SUPFAM" id="SSF54631">
    <property type="entry name" value="CBS-domain pair"/>
    <property type="match status" value="1"/>
</dbReference>
<keyword evidence="7 9" id="KW-0472">Membrane</keyword>
<reference evidence="13" key="2">
    <citation type="submission" date="2021-04" db="EMBL/GenBank/DDBJ databases">
        <authorList>
            <person name="Gilroy R."/>
        </authorList>
    </citation>
    <scope>NUCLEOTIDE SEQUENCE</scope>
    <source>
        <strain evidence="13">CHK189-11263</strain>
    </source>
</reference>
<feature type="transmembrane region" description="Helical" evidence="10">
    <location>
        <begin position="96"/>
        <end position="113"/>
    </location>
</feature>
<evidence type="ECO:0000259" key="12">
    <source>
        <dbReference type="PROSITE" id="PS51846"/>
    </source>
</evidence>
<evidence type="ECO:0000256" key="8">
    <source>
        <dbReference type="PROSITE-ProRule" id="PRU00703"/>
    </source>
</evidence>
<reference evidence="13" key="1">
    <citation type="journal article" date="2021" name="PeerJ">
        <title>Extensive microbial diversity within the chicken gut microbiome revealed by metagenomics and culture.</title>
        <authorList>
            <person name="Gilroy R."/>
            <person name="Ravi A."/>
            <person name="Getino M."/>
            <person name="Pursley I."/>
            <person name="Horton D.L."/>
            <person name="Alikhan N.F."/>
            <person name="Baker D."/>
            <person name="Gharbi K."/>
            <person name="Hall N."/>
            <person name="Watson M."/>
            <person name="Adriaenssens E.M."/>
            <person name="Foster-Nyarko E."/>
            <person name="Jarju S."/>
            <person name="Secka A."/>
            <person name="Antonio M."/>
            <person name="Oren A."/>
            <person name="Chaudhuri R.R."/>
            <person name="La Ragione R."/>
            <person name="Hildebrand F."/>
            <person name="Pallen M.J."/>
        </authorList>
    </citation>
    <scope>NUCLEOTIDE SEQUENCE</scope>
    <source>
        <strain evidence="13">CHK189-11263</strain>
    </source>
</reference>
<dbReference type="GO" id="GO:0050660">
    <property type="term" value="F:flavin adenine dinucleotide binding"/>
    <property type="evidence" value="ECO:0007669"/>
    <property type="project" value="InterPro"/>
</dbReference>
<gene>
    <name evidence="13" type="ORF">H9714_09895</name>
</gene>
<feature type="domain" description="CBS" evidence="11">
    <location>
        <begin position="269"/>
        <end position="330"/>
    </location>
</feature>
<evidence type="ECO:0000256" key="9">
    <source>
        <dbReference type="PROSITE-ProRule" id="PRU01193"/>
    </source>
</evidence>
<dbReference type="CDD" id="cd04590">
    <property type="entry name" value="CBS_pair_CorC_HlyC_assoc"/>
    <property type="match status" value="1"/>
</dbReference>
<keyword evidence="3 9" id="KW-0812">Transmembrane</keyword>
<name>A0A9D2MBN2_9FIRM</name>
<comment type="caution">
    <text evidence="13">The sequence shown here is derived from an EMBL/GenBank/DDBJ whole genome shotgun (WGS) entry which is preliminary data.</text>
</comment>
<organism evidence="13 14">
    <name type="scientific">Candidatus Flavonifractor intestinipullorum</name>
    <dbReference type="NCBI Taxonomy" id="2838587"/>
    <lineage>
        <taxon>Bacteria</taxon>
        <taxon>Bacillati</taxon>
        <taxon>Bacillota</taxon>
        <taxon>Clostridia</taxon>
        <taxon>Eubacteriales</taxon>
        <taxon>Oscillospiraceae</taxon>
        <taxon>Flavonifractor</taxon>
    </lineage>
</organism>
<dbReference type="InterPro" id="IPR005170">
    <property type="entry name" value="Transptr-assoc_dom"/>
</dbReference>
<keyword evidence="4" id="KW-0677">Repeat</keyword>
<dbReference type="InterPro" id="IPR044751">
    <property type="entry name" value="Ion_transp-like_CBS"/>
</dbReference>
<evidence type="ECO:0000256" key="6">
    <source>
        <dbReference type="ARBA" id="ARBA00023122"/>
    </source>
</evidence>
<feature type="transmembrane region" description="Helical" evidence="10">
    <location>
        <begin position="125"/>
        <end position="148"/>
    </location>
</feature>
<dbReference type="Gene3D" id="3.30.465.10">
    <property type="match status" value="1"/>
</dbReference>
<dbReference type="InterPro" id="IPR036318">
    <property type="entry name" value="FAD-bd_PCMH-like_sf"/>
</dbReference>
<dbReference type="Proteomes" id="UP000824208">
    <property type="component" value="Unassembled WGS sequence"/>
</dbReference>
<dbReference type="InterPro" id="IPR046342">
    <property type="entry name" value="CBS_dom_sf"/>
</dbReference>
<dbReference type="PANTHER" id="PTHR22777:SF17">
    <property type="entry name" value="UPF0053 PROTEIN SLL0260"/>
    <property type="match status" value="1"/>
</dbReference>
<dbReference type="GO" id="GO:0005886">
    <property type="term" value="C:plasma membrane"/>
    <property type="evidence" value="ECO:0007669"/>
    <property type="project" value="TreeGrafter"/>
</dbReference>
<dbReference type="Pfam" id="PF03471">
    <property type="entry name" value="CorC_HlyC"/>
    <property type="match status" value="1"/>
</dbReference>
<comment type="subcellular location">
    <subcellularLocation>
        <location evidence="1">Membrane</location>
        <topology evidence="1">Multi-pass membrane protein</topology>
    </subcellularLocation>
</comment>
<keyword evidence="6 8" id="KW-0129">CBS domain</keyword>
<dbReference type="PANTHER" id="PTHR22777">
    <property type="entry name" value="HEMOLYSIN-RELATED"/>
    <property type="match status" value="1"/>
</dbReference>
<accession>A0A9D2MBN2</accession>
<evidence type="ECO:0000256" key="10">
    <source>
        <dbReference type="SAM" id="Phobius"/>
    </source>
</evidence>
<proteinExistence type="inferred from homology"/>
<evidence type="ECO:0000256" key="7">
    <source>
        <dbReference type="ARBA" id="ARBA00023136"/>
    </source>
</evidence>
<dbReference type="InterPro" id="IPR002550">
    <property type="entry name" value="CNNM"/>
</dbReference>
<dbReference type="PROSITE" id="PS51846">
    <property type="entry name" value="CNNM"/>
    <property type="match status" value="1"/>
</dbReference>